<protein>
    <submittedName>
        <fullName evidence="1">Nucleophile aminohydrolase</fullName>
    </submittedName>
</protein>
<accession>A0ACB7P6Z1</accession>
<reference evidence="1 2" key="1">
    <citation type="journal article" date="2021" name="Nat. Commun.">
        <title>Genetic determinants of endophytism in the Arabidopsis root mycobiome.</title>
        <authorList>
            <person name="Mesny F."/>
            <person name="Miyauchi S."/>
            <person name="Thiergart T."/>
            <person name="Pickel B."/>
            <person name="Atanasova L."/>
            <person name="Karlsson M."/>
            <person name="Huettel B."/>
            <person name="Barry K.W."/>
            <person name="Haridas S."/>
            <person name="Chen C."/>
            <person name="Bauer D."/>
            <person name="Andreopoulos W."/>
            <person name="Pangilinan J."/>
            <person name="LaButti K."/>
            <person name="Riley R."/>
            <person name="Lipzen A."/>
            <person name="Clum A."/>
            <person name="Drula E."/>
            <person name="Henrissat B."/>
            <person name="Kohler A."/>
            <person name="Grigoriev I.V."/>
            <person name="Martin F.M."/>
            <person name="Hacquard S."/>
        </authorList>
    </citation>
    <scope>NUCLEOTIDE SEQUENCE [LARGE SCALE GENOMIC DNA]</scope>
    <source>
        <strain evidence="1 2">MPI-SDFR-AT-0079</strain>
    </source>
</reference>
<gene>
    <name evidence="1" type="ORF">F5144DRAFT_494212</name>
</gene>
<comment type="caution">
    <text evidence="1">The sequence shown here is derived from an EMBL/GenBank/DDBJ whole genome shotgun (WGS) entry which is preliminary data.</text>
</comment>
<dbReference type="Proteomes" id="UP000724584">
    <property type="component" value="Unassembled WGS sequence"/>
</dbReference>
<evidence type="ECO:0000313" key="1">
    <source>
        <dbReference type="EMBL" id="KAH6628070.1"/>
    </source>
</evidence>
<sequence>MCGISVSIALDRRQRQPCTPETRAELETKLSNSLDLIAHRGPDAKGIWINEDASVGLGHNRLSINDLSPAGNQPHHSPCNNIHAVINGEIYDPCNTLRTTLSTHHGYTFHSHTDTELVLALYLAHGSPTFLTHLRGEFSLVLYDARGPGPGKVILARDRFGIKPLTLFEGVRKVVPGGWVEIGEAGEMVRGTYWDLGYPDKMGNQDATSRIACFSIEFPDSQAHNESDIAERTANWLGVQILKQRMDEAALAENFADAAYHSEHHNMDLNSVGKFCLSKLPREHGFKVVLTGEGSDEHFAGYSFFIPDMLREPDLAMPESILASNPELRTDLLHRTEQTIEAGVRHAQSGTAQHVGDSEASHELNGVKILNWTQAWQSPLNVISPHFRERWANADGQLAKAKEIPASAKEKIRTAWHPLHSAQYLWTKTLLANNLLTCLGDRTEMAHSIEARPPFLDHALSEYVNGLPPSVKLAYTPQAEAGAKKSGTPWDARGAIASSFTEKWILREAGKPYITQELYERRKHPYLAPSKWPRDGPMHKKMREICTQEAVEKLGFVDWEVVKKALDTGFGDDADNMAFRVLVVVGGWVSIGERFGVQRAELDV</sequence>
<proteinExistence type="predicted"/>
<evidence type="ECO:0000313" key="2">
    <source>
        <dbReference type="Proteomes" id="UP000724584"/>
    </source>
</evidence>
<name>A0ACB7P6Z1_9PEZI</name>
<keyword evidence="2" id="KW-1185">Reference proteome</keyword>
<dbReference type="EMBL" id="JAGIZQ010000005">
    <property type="protein sequence ID" value="KAH6628070.1"/>
    <property type="molecule type" value="Genomic_DNA"/>
</dbReference>
<organism evidence="1 2">
    <name type="scientific">Chaetomium tenue</name>
    <dbReference type="NCBI Taxonomy" id="1854479"/>
    <lineage>
        <taxon>Eukaryota</taxon>
        <taxon>Fungi</taxon>
        <taxon>Dikarya</taxon>
        <taxon>Ascomycota</taxon>
        <taxon>Pezizomycotina</taxon>
        <taxon>Sordariomycetes</taxon>
        <taxon>Sordariomycetidae</taxon>
        <taxon>Sordariales</taxon>
        <taxon>Chaetomiaceae</taxon>
        <taxon>Chaetomium</taxon>
    </lineage>
</organism>